<evidence type="ECO:0008006" key="3">
    <source>
        <dbReference type="Google" id="ProtNLM"/>
    </source>
</evidence>
<evidence type="ECO:0000313" key="1">
    <source>
        <dbReference type="EMBL" id="KAK8845904.1"/>
    </source>
</evidence>
<reference evidence="1 2" key="1">
    <citation type="submission" date="2024-04" db="EMBL/GenBank/DDBJ databases">
        <title>Tritrichomonas musculus Genome.</title>
        <authorList>
            <person name="Alves-Ferreira E."/>
            <person name="Grigg M."/>
            <person name="Lorenzi H."/>
            <person name="Galac M."/>
        </authorList>
    </citation>
    <scope>NUCLEOTIDE SEQUENCE [LARGE SCALE GENOMIC DNA]</scope>
    <source>
        <strain evidence="1 2">EAF2021</strain>
    </source>
</reference>
<sequence length="177" mass="20779">MFLHKVEMDPSLFEYAISGGSLEIIRLLAQKKVDLFVGIPISIKYFQNDVLTWILDNYRPTDIDDFESMKYEASSVNNREVSLYPYVYNDDFDDYYQYDADDEIELDEDDENDENDSEESKSFLKYVDYDSIFDCILESNNLLALFILFNYGMSINARNSVSKKTLLHFAIEKGKFF</sequence>
<evidence type="ECO:0000313" key="2">
    <source>
        <dbReference type="Proteomes" id="UP001470230"/>
    </source>
</evidence>
<dbReference type="SUPFAM" id="SSF48403">
    <property type="entry name" value="Ankyrin repeat"/>
    <property type="match status" value="1"/>
</dbReference>
<accession>A0ABR2HFX2</accession>
<dbReference type="InterPro" id="IPR036770">
    <property type="entry name" value="Ankyrin_rpt-contain_sf"/>
</dbReference>
<name>A0ABR2HFX2_9EUKA</name>
<gene>
    <name evidence="1" type="ORF">M9Y10_020832</name>
</gene>
<protein>
    <recommendedName>
        <fullName evidence="3">Ankyrin repeat protein</fullName>
    </recommendedName>
</protein>
<dbReference type="Proteomes" id="UP001470230">
    <property type="component" value="Unassembled WGS sequence"/>
</dbReference>
<dbReference type="EMBL" id="JAPFFF010000030">
    <property type="protein sequence ID" value="KAK8845904.1"/>
    <property type="molecule type" value="Genomic_DNA"/>
</dbReference>
<comment type="caution">
    <text evidence="1">The sequence shown here is derived from an EMBL/GenBank/DDBJ whole genome shotgun (WGS) entry which is preliminary data.</text>
</comment>
<keyword evidence="2" id="KW-1185">Reference proteome</keyword>
<organism evidence="1 2">
    <name type="scientific">Tritrichomonas musculus</name>
    <dbReference type="NCBI Taxonomy" id="1915356"/>
    <lineage>
        <taxon>Eukaryota</taxon>
        <taxon>Metamonada</taxon>
        <taxon>Parabasalia</taxon>
        <taxon>Tritrichomonadida</taxon>
        <taxon>Tritrichomonadidae</taxon>
        <taxon>Tritrichomonas</taxon>
    </lineage>
</organism>
<proteinExistence type="predicted"/>